<evidence type="ECO:0000259" key="4">
    <source>
        <dbReference type="PROSITE" id="PS01124"/>
    </source>
</evidence>
<keyword evidence="1" id="KW-0805">Transcription regulation</keyword>
<dbReference type="Gene3D" id="2.60.120.280">
    <property type="entry name" value="Regulatory protein AraC"/>
    <property type="match status" value="1"/>
</dbReference>
<dbReference type="InterPro" id="IPR003313">
    <property type="entry name" value="AraC-bd"/>
</dbReference>
<reference evidence="5 6" key="1">
    <citation type="submission" date="2019-10" db="EMBL/GenBank/DDBJ databases">
        <title>Description of Paenibacillus terrestris sp. nov.</title>
        <authorList>
            <person name="Carlier A."/>
            <person name="Qi S."/>
        </authorList>
    </citation>
    <scope>NUCLEOTIDE SEQUENCE [LARGE SCALE GENOMIC DNA]</scope>
    <source>
        <strain evidence="5 6">LMG 31458</strain>
    </source>
</reference>
<keyword evidence="6" id="KW-1185">Reference proteome</keyword>
<dbReference type="SMART" id="SM00342">
    <property type="entry name" value="HTH_ARAC"/>
    <property type="match status" value="1"/>
</dbReference>
<dbReference type="InterPro" id="IPR009057">
    <property type="entry name" value="Homeodomain-like_sf"/>
</dbReference>
<dbReference type="PANTHER" id="PTHR43280:SF28">
    <property type="entry name" value="HTH-TYPE TRANSCRIPTIONAL ACTIVATOR RHAS"/>
    <property type="match status" value="1"/>
</dbReference>
<accession>A0ABX1XR04</accession>
<dbReference type="Proteomes" id="UP000616779">
    <property type="component" value="Unassembled WGS sequence"/>
</dbReference>
<name>A0ABX1XR04_9BACL</name>
<feature type="domain" description="HTH araC/xylS-type" evidence="4">
    <location>
        <begin position="179"/>
        <end position="276"/>
    </location>
</feature>
<dbReference type="RefSeq" id="WP_171640457.1">
    <property type="nucleotide sequence ID" value="NZ_WHOA01000009.1"/>
</dbReference>
<comment type="caution">
    <text evidence="5">The sequence shown here is derived from an EMBL/GenBank/DDBJ whole genome shotgun (WGS) entry which is preliminary data.</text>
</comment>
<sequence>MRIDMNPSQLTFWKKYMAKAKLDLSYAAYTKVLKSWNDANASCPFNRLYFIIEGEGFVKVGDQTYYPKPGELYLLPAGSDQAYGTINDHTFGKYWCHFTAKIGDLDLFQILQTSAFITIKDPEALQKKFEQLIAYHKSEELTSAFRVNAIISEFIADFIEQTETVKLNLASTPTYEKMNSVLHYMEQHIADNVSIDTLSQIAHYHPNYFINAFKQFTGYSPIQYMNHLRSEKAKDLLMMSELNVSQIADSLGMELSYFSRMFREQTGFTPTSFRDLKPKMIDYNETMLK</sequence>
<protein>
    <submittedName>
        <fullName evidence="5">AraC family transcriptional regulator</fullName>
    </submittedName>
</protein>
<dbReference type="SUPFAM" id="SSF46689">
    <property type="entry name" value="Homeodomain-like"/>
    <property type="match status" value="2"/>
</dbReference>
<evidence type="ECO:0000256" key="1">
    <source>
        <dbReference type="ARBA" id="ARBA00023015"/>
    </source>
</evidence>
<organism evidence="5 6">
    <name type="scientific">Paenibacillus phytorum</name>
    <dbReference type="NCBI Taxonomy" id="2654977"/>
    <lineage>
        <taxon>Bacteria</taxon>
        <taxon>Bacillati</taxon>
        <taxon>Bacillota</taxon>
        <taxon>Bacilli</taxon>
        <taxon>Bacillales</taxon>
        <taxon>Paenibacillaceae</taxon>
        <taxon>Paenibacillus</taxon>
    </lineage>
</organism>
<evidence type="ECO:0000256" key="3">
    <source>
        <dbReference type="ARBA" id="ARBA00023163"/>
    </source>
</evidence>
<dbReference type="Gene3D" id="1.10.10.60">
    <property type="entry name" value="Homeodomain-like"/>
    <property type="match status" value="2"/>
</dbReference>
<dbReference type="PANTHER" id="PTHR43280">
    <property type="entry name" value="ARAC-FAMILY TRANSCRIPTIONAL REGULATOR"/>
    <property type="match status" value="1"/>
</dbReference>
<dbReference type="Pfam" id="PF02311">
    <property type="entry name" value="AraC_binding"/>
    <property type="match status" value="1"/>
</dbReference>
<dbReference type="PROSITE" id="PS01124">
    <property type="entry name" value="HTH_ARAC_FAMILY_2"/>
    <property type="match status" value="1"/>
</dbReference>
<dbReference type="Pfam" id="PF12833">
    <property type="entry name" value="HTH_18"/>
    <property type="match status" value="1"/>
</dbReference>
<dbReference type="SUPFAM" id="SSF51215">
    <property type="entry name" value="Regulatory protein AraC"/>
    <property type="match status" value="1"/>
</dbReference>
<dbReference type="InterPro" id="IPR018060">
    <property type="entry name" value="HTH_AraC"/>
</dbReference>
<dbReference type="InterPro" id="IPR037923">
    <property type="entry name" value="HTH-like"/>
</dbReference>
<proteinExistence type="predicted"/>
<gene>
    <name evidence="5" type="ORF">GC098_01910</name>
</gene>
<evidence type="ECO:0000313" key="6">
    <source>
        <dbReference type="Proteomes" id="UP000616779"/>
    </source>
</evidence>
<keyword evidence="3" id="KW-0804">Transcription</keyword>
<dbReference type="EMBL" id="WHOA01000009">
    <property type="protein sequence ID" value="NOU70204.1"/>
    <property type="molecule type" value="Genomic_DNA"/>
</dbReference>
<evidence type="ECO:0000256" key="2">
    <source>
        <dbReference type="ARBA" id="ARBA00023125"/>
    </source>
</evidence>
<evidence type="ECO:0000313" key="5">
    <source>
        <dbReference type="EMBL" id="NOU70204.1"/>
    </source>
</evidence>
<keyword evidence="2" id="KW-0238">DNA-binding</keyword>